<keyword evidence="2" id="KW-1185">Reference proteome</keyword>
<dbReference type="RefSeq" id="WP_132218615.1">
    <property type="nucleotide sequence ID" value="NZ_OX156936.1"/>
</dbReference>
<comment type="caution">
    <text evidence="1">The sequence shown here is derived from an EMBL/GenBank/DDBJ whole genome shotgun (WGS) entry which is preliminary data.</text>
</comment>
<accession>A0A4R1RF44</accession>
<dbReference type="EMBL" id="SLUP01000007">
    <property type="protein sequence ID" value="TCL64555.1"/>
    <property type="molecule type" value="Genomic_DNA"/>
</dbReference>
<dbReference type="AlphaFoldDB" id="A0A4R1RF44"/>
<dbReference type="Proteomes" id="UP000295455">
    <property type="component" value="Unassembled WGS sequence"/>
</dbReference>
<proteinExistence type="predicted"/>
<gene>
    <name evidence="1" type="ORF">EV196_107268</name>
</gene>
<evidence type="ECO:0000313" key="1">
    <source>
        <dbReference type="EMBL" id="TCL64555.1"/>
    </source>
</evidence>
<evidence type="ECO:0008006" key="3">
    <source>
        <dbReference type="Google" id="ProtNLM"/>
    </source>
</evidence>
<dbReference type="OrthoDB" id="2041081at2"/>
<sequence>MSRINIQGTIDNIKSKSNVYTPIIEAVVNSIDSITKKKIENGKIEIHLLRDTQLELDDSKPAIKGIIIRDNGNGFNSINRESFDTFYSQEKKDIGGKGFGRFMFVKYFNNVSIISVFKDEEKLKERKFDFGRKFEIIENEKISETNSKDTYAEVSLLNLKDQKSFDKNIDTIARKLLDKLLIFFLRNDFKCPLIIVKDNDGQSIVLNDYLSAENEIQLIGEKQFKLGENSDNLEIFNVKIFKMYFAGKQKSRVILTANNRAVTETNLHKYIPEFEDEFFDRIDEGSKATSKNYIIRSYVIGNYLDNSVSLERETFDFDKEISTIYNPYSQKDIESQTSIETKKLFDTEVSTRAEKKVARIKSYVSEQAPWHKSYFSELDLSNIPYNIKESEIETELQKIKFKKEQFTKSELQRLLSENGEADQDKISKAISTISEIGKSDLAHYVFNRKTVLDAMNQLLKRRDDGKGELEKDIHNLIYPMGKDSETTDYSDHNLWILDERLVFSEYVASDKKIGTKKDALKEPDLIVFDKKNSFRNGDNEFSNPLTIFEFKRPKRTTYKEDDDPVMQIGKYLKDIRQGKYEMPEGLEPIKVNENTPVYGYIVCTINDKIREFADKHQLTISPDGDSYFGFHRGYKMYIEVIGFNKLLKDATLRNKIFFKKLQLE</sequence>
<reference evidence="1 2" key="1">
    <citation type="submission" date="2019-03" db="EMBL/GenBank/DDBJ databases">
        <title>Genomic Encyclopedia of Type Strains, Phase IV (KMG-IV): sequencing the most valuable type-strain genomes for metagenomic binning, comparative biology and taxonomic classification.</title>
        <authorList>
            <person name="Goeker M."/>
        </authorList>
    </citation>
    <scope>NUCLEOTIDE SEQUENCE [LARGE SCALE GENOMIC DNA]</scope>
    <source>
        <strain evidence="1 2">DSM 18792</strain>
    </source>
</reference>
<protein>
    <recommendedName>
        <fullName evidence="3">Histidine kinase/DNA gyrase B/HSP90-like ATPase</fullName>
    </recommendedName>
</protein>
<dbReference type="InterPro" id="IPR036890">
    <property type="entry name" value="HATPase_C_sf"/>
</dbReference>
<name>A0A4R1RF44_9FLAO</name>
<dbReference type="SUPFAM" id="SSF55874">
    <property type="entry name" value="ATPase domain of HSP90 chaperone/DNA topoisomerase II/histidine kinase"/>
    <property type="match status" value="1"/>
</dbReference>
<evidence type="ECO:0000313" key="2">
    <source>
        <dbReference type="Proteomes" id="UP000295455"/>
    </source>
</evidence>
<organism evidence="1 2">
    <name type="scientific">Mariniflexile fucanivorans</name>
    <dbReference type="NCBI Taxonomy" id="264023"/>
    <lineage>
        <taxon>Bacteria</taxon>
        <taxon>Pseudomonadati</taxon>
        <taxon>Bacteroidota</taxon>
        <taxon>Flavobacteriia</taxon>
        <taxon>Flavobacteriales</taxon>
        <taxon>Flavobacteriaceae</taxon>
        <taxon>Mariniflexile</taxon>
    </lineage>
</organism>